<reference evidence="2" key="1">
    <citation type="journal article" date="2020" name="Nature">
        <title>Giant virus diversity and host interactions through global metagenomics.</title>
        <authorList>
            <person name="Schulz F."/>
            <person name="Roux S."/>
            <person name="Paez-Espino D."/>
            <person name="Jungbluth S."/>
            <person name="Walsh D.A."/>
            <person name="Denef V.J."/>
            <person name="McMahon K.D."/>
            <person name="Konstantinidis K.T."/>
            <person name="Eloe-Fadrosh E.A."/>
            <person name="Kyrpides N.C."/>
            <person name="Woyke T."/>
        </authorList>
    </citation>
    <scope>NUCLEOTIDE SEQUENCE</scope>
    <source>
        <strain evidence="2">GVMAG-S-1014582-52</strain>
    </source>
</reference>
<dbReference type="AlphaFoldDB" id="A0A6C0LPT4"/>
<feature type="compositionally biased region" description="Polar residues" evidence="1">
    <location>
        <begin position="1"/>
        <end position="11"/>
    </location>
</feature>
<organism evidence="2">
    <name type="scientific">viral metagenome</name>
    <dbReference type="NCBI Taxonomy" id="1070528"/>
    <lineage>
        <taxon>unclassified sequences</taxon>
        <taxon>metagenomes</taxon>
        <taxon>organismal metagenomes</taxon>
    </lineage>
</organism>
<feature type="region of interest" description="Disordered" evidence="1">
    <location>
        <begin position="1"/>
        <end position="21"/>
    </location>
</feature>
<feature type="compositionally biased region" description="Basic and acidic residues" evidence="1">
    <location>
        <begin position="12"/>
        <end position="21"/>
    </location>
</feature>
<protein>
    <submittedName>
        <fullName evidence="2">Uncharacterized protein</fullName>
    </submittedName>
</protein>
<name>A0A6C0LPT4_9ZZZZ</name>
<evidence type="ECO:0000256" key="1">
    <source>
        <dbReference type="SAM" id="MobiDB-lite"/>
    </source>
</evidence>
<proteinExistence type="predicted"/>
<evidence type="ECO:0000313" key="2">
    <source>
        <dbReference type="EMBL" id="QHU32916.1"/>
    </source>
</evidence>
<accession>A0A6C0LPT4</accession>
<dbReference type="EMBL" id="MN740556">
    <property type="protein sequence ID" value="QHU32916.1"/>
    <property type="molecule type" value="Genomic_DNA"/>
</dbReference>
<sequence>MSAASKVTSQRRNSESLESSRFRVESSVQVIERTREVLKKSQNEKLPSIIEESKVLLLTHDVDGLTVAAKAIVHEKNLMVEFKNFVDSHDKPP</sequence>